<reference evidence="2" key="1">
    <citation type="journal article" date="2023" name="Hortic. Res.">
        <title>A chromosome-level phased genome enabling allele-level studies in sweet orange: a case study on citrus Huanglongbing tolerance.</title>
        <authorList>
            <person name="Wu B."/>
            <person name="Yu Q."/>
            <person name="Deng Z."/>
            <person name="Duan Y."/>
            <person name="Luo F."/>
            <person name="Gmitter F. Jr."/>
        </authorList>
    </citation>
    <scope>NUCLEOTIDE SEQUENCE [LARGE SCALE GENOMIC DNA]</scope>
    <source>
        <strain evidence="2">cv. Valencia</strain>
    </source>
</reference>
<name>A0ACB8IP33_CITSI</name>
<organism evidence="1 2">
    <name type="scientific">Citrus sinensis</name>
    <name type="common">Sweet orange</name>
    <name type="synonym">Citrus aurantium var. sinensis</name>
    <dbReference type="NCBI Taxonomy" id="2711"/>
    <lineage>
        <taxon>Eukaryota</taxon>
        <taxon>Viridiplantae</taxon>
        <taxon>Streptophyta</taxon>
        <taxon>Embryophyta</taxon>
        <taxon>Tracheophyta</taxon>
        <taxon>Spermatophyta</taxon>
        <taxon>Magnoliopsida</taxon>
        <taxon>eudicotyledons</taxon>
        <taxon>Gunneridae</taxon>
        <taxon>Pentapetalae</taxon>
        <taxon>rosids</taxon>
        <taxon>malvids</taxon>
        <taxon>Sapindales</taxon>
        <taxon>Rutaceae</taxon>
        <taxon>Aurantioideae</taxon>
        <taxon>Citrus</taxon>
    </lineage>
</organism>
<dbReference type="EMBL" id="CM039177">
    <property type="protein sequence ID" value="KAH9698090.1"/>
    <property type="molecule type" value="Genomic_DNA"/>
</dbReference>
<dbReference type="Proteomes" id="UP000829398">
    <property type="component" value="Chromosome 8"/>
</dbReference>
<keyword evidence="2" id="KW-1185">Reference proteome</keyword>
<gene>
    <name evidence="1" type="ORF">KPL71_023877</name>
</gene>
<accession>A0ACB8IP33</accession>
<protein>
    <submittedName>
        <fullName evidence="1">Uncharacterized protein</fullName>
    </submittedName>
</protein>
<comment type="caution">
    <text evidence="1">The sequence shown here is derived from an EMBL/GenBank/DDBJ whole genome shotgun (WGS) entry which is preliminary data.</text>
</comment>
<proteinExistence type="predicted"/>
<evidence type="ECO:0000313" key="1">
    <source>
        <dbReference type="EMBL" id="KAH9698090.1"/>
    </source>
</evidence>
<sequence length="354" mass="40813">MATLHHQLVYRLQNHALDLPTPQTTSDALMILADSSESIPSIVQIPRQIQKQELLKLMPFEWLSNYEKFHQNSQPVQTTDAHFEKRADGTVKLTFQSPSTSHTPIVSHPSSERSTPRNSFSYSSMITAISTAQENLPIHEFASYGYPIYPDKINGHFLRDVPGSHMCDPDCPCLEEEDDDDFNRHPRRRKRKTHKLDPCHKKPPLPPDDPDSLMPLPIYRKDLRLIQKEFKQRSCRQETILLSSHAMPVQPCMMFSSSSYQEQFPPLEKQIDPQTKVTTKPFVYSPITPNGQLEEPKPFEAVPNWQTQNARAQNSAFRSLDEKIEKVAFQIKQTDTKVDKITSQLEQMYLDMQN</sequence>
<evidence type="ECO:0000313" key="2">
    <source>
        <dbReference type="Proteomes" id="UP000829398"/>
    </source>
</evidence>